<sequence>MRGWKRWTYYPQPSQSDNRCGRFGHSYTDFNGSGTFIDMVAPKKLKMVNSSNLWSFMVMCALVFFVLFTVIFDF</sequence>
<evidence type="ECO:0000313" key="2">
    <source>
        <dbReference type="EMBL" id="KAH3716951.1"/>
    </source>
</evidence>
<keyword evidence="1" id="KW-1133">Transmembrane helix</keyword>
<evidence type="ECO:0000313" key="3">
    <source>
        <dbReference type="Proteomes" id="UP000828390"/>
    </source>
</evidence>
<gene>
    <name evidence="2" type="ORF">DPMN_059685</name>
</gene>
<evidence type="ECO:0000256" key="1">
    <source>
        <dbReference type="SAM" id="Phobius"/>
    </source>
</evidence>
<dbReference type="Proteomes" id="UP000828390">
    <property type="component" value="Unassembled WGS sequence"/>
</dbReference>
<keyword evidence="3" id="KW-1185">Reference proteome</keyword>
<dbReference type="EMBL" id="JAIWYP010000013">
    <property type="protein sequence ID" value="KAH3716951.1"/>
    <property type="molecule type" value="Genomic_DNA"/>
</dbReference>
<keyword evidence="1" id="KW-0472">Membrane</keyword>
<comment type="caution">
    <text evidence="2">The sequence shown here is derived from an EMBL/GenBank/DDBJ whole genome shotgun (WGS) entry which is preliminary data.</text>
</comment>
<protein>
    <submittedName>
        <fullName evidence="2">Uncharacterized protein</fullName>
    </submittedName>
</protein>
<dbReference type="AlphaFoldDB" id="A0A9D4C3Y1"/>
<proteinExistence type="predicted"/>
<organism evidence="2 3">
    <name type="scientific">Dreissena polymorpha</name>
    <name type="common">Zebra mussel</name>
    <name type="synonym">Mytilus polymorpha</name>
    <dbReference type="NCBI Taxonomy" id="45954"/>
    <lineage>
        <taxon>Eukaryota</taxon>
        <taxon>Metazoa</taxon>
        <taxon>Spiralia</taxon>
        <taxon>Lophotrochozoa</taxon>
        <taxon>Mollusca</taxon>
        <taxon>Bivalvia</taxon>
        <taxon>Autobranchia</taxon>
        <taxon>Heteroconchia</taxon>
        <taxon>Euheterodonta</taxon>
        <taxon>Imparidentia</taxon>
        <taxon>Neoheterodontei</taxon>
        <taxon>Myida</taxon>
        <taxon>Dreissenoidea</taxon>
        <taxon>Dreissenidae</taxon>
        <taxon>Dreissena</taxon>
    </lineage>
</organism>
<feature type="transmembrane region" description="Helical" evidence="1">
    <location>
        <begin position="53"/>
        <end position="72"/>
    </location>
</feature>
<reference evidence="2" key="2">
    <citation type="submission" date="2020-11" db="EMBL/GenBank/DDBJ databases">
        <authorList>
            <person name="McCartney M.A."/>
            <person name="Auch B."/>
            <person name="Kono T."/>
            <person name="Mallez S."/>
            <person name="Becker A."/>
            <person name="Gohl D.M."/>
            <person name="Silverstein K.A.T."/>
            <person name="Koren S."/>
            <person name="Bechman K.B."/>
            <person name="Herman A."/>
            <person name="Abrahante J.E."/>
            <person name="Garbe J."/>
        </authorList>
    </citation>
    <scope>NUCLEOTIDE SEQUENCE</scope>
    <source>
        <strain evidence="2">Duluth1</strain>
        <tissue evidence="2">Whole animal</tissue>
    </source>
</reference>
<accession>A0A9D4C3Y1</accession>
<reference evidence="2" key="1">
    <citation type="journal article" date="2019" name="bioRxiv">
        <title>The Genome of the Zebra Mussel, Dreissena polymorpha: A Resource for Invasive Species Research.</title>
        <authorList>
            <person name="McCartney M.A."/>
            <person name="Auch B."/>
            <person name="Kono T."/>
            <person name="Mallez S."/>
            <person name="Zhang Y."/>
            <person name="Obille A."/>
            <person name="Becker A."/>
            <person name="Abrahante J.E."/>
            <person name="Garbe J."/>
            <person name="Badalamenti J.P."/>
            <person name="Herman A."/>
            <person name="Mangelson H."/>
            <person name="Liachko I."/>
            <person name="Sullivan S."/>
            <person name="Sone E.D."/>
            <person name="Koren S."/>
            <person name="Silverstein K.A.T."/>
            <person name="Beckman K.B."/>
            <person name="Gohl D.M."/>
        </authorList>
    </citation>
    <scope>NUCLEOTIDE SEQUENCE</scope>
    <source>
        <strain evidence="2">Duluth1</strain>
        <tissue evidence="2">Whole animal</tissue>
    </source>
</reference>
<keyword evidence="1" id="KW-0812">Transmembrane</keyword>
<name>A0A9D4C3Y1_DREPO</name>